<dbReference type="eggNOG" id="ENOG5033MYK">
    <property type="taxonomic scope" value="Bacteria"/>
</dbReference>
<dbReference type="AlphaFoldDB" id="A0A098LI05"/>
<sequence length="255" mass="30343">MKSQHAYLENPFTIKLVELNESILKDFHLRNGFNFSANNFHLLNNTEKYISGVTKLQYNLFHVVEQIHFIKIFLKRINNKNYLQSNGINELTYIQYHTEVLSHKVHTILEVMKLLINEVYDLKITAKECSWNNLIGKLDKNSQPMRIIDNFFIAFESLIDLRHLNAHRGIYIDSEKDKIEIDFGLSIYEGMERLGMDLDMEFKKKFPMFLIKDKIKGHRQNRIKFIIRIEETIHSYIKEFLTSIHPQLIKKLTII</sequence>
<organism evidence="2 3">
    <name type="scientific">Sporocytophaga myxococcoides</name>
    <dbReference type="NCBI Taxonomy" id="153721"/>
    <lineage>
        <taxon>Bacteria</taxon>
        <taxon>Pseudomonadati</taxon>
        <taxon>Bacteroidota</taxon>
        <taxon>Cytophagia</taxon>
        <taxon>Cytophagales</taxon>
        <taxon>Cytophagaceae</taxon>
        <taxon>Sporocytophaga</taxon>
    </lineage>
</organism>
<evidence type="ECO:0000313" key="2">
    <source>
        <dbReference type="EMBL" id="GAL86067.1"/>
    </source>
</evidence>
<dbReference type="EMBL" id="BBLT01000006">
    <property type="protein sequence ID" value="GAL86067.1"/>
    <property type="molecule type" value="Genomic_DNA"/>
</dbReference>
<accession>A0A098LI05</accession>
<dbReference type="InterPro" id="IPR041394">
    <property type="entry name" value="HEPN_Cthe2314"/>
</dbReference>
<proteinExistence type="predicted"/>
<comment type="caution">
    <text evidence="2">The sequence shown here is derived from an EMBL/GenBank/DDBJ whole genome shotgun (WGS) entry which is preliminary data.</text>
</comment>
<evidence type="ECO:0000313" key="3">
    <source>
        <dbReference type="Proteomes" id="UP000030185"/>
    </source>
</evidence>
<reference evidence="2 3" key="1">
    <citation type="submission" date="2014-09" db="EMBL/GenBank/DDBJ databases">
        <title>Sporocytophaga myxococcoides PG-01 genome sequencing.</title>
        <authorList>
            <person name="Liu L."/>
            <person name="Gao P.J."/>
            <person name="Chen G.J."/>
            <person name="Wang L.S."/>
        </authorList>
    </citation>
    <scope>NUCLEOTIDE SEQUENCE [LARGE SCALE GENOMIC DNA]</scope>
    <source>
        <strain evidence="2 3">PG-01</strain>
    </source>
</reference>
<dbReference type="Proteomes" id="UP000030185">
    <property type="component" value="Unassembled WGS sequence"/>
</dbReference>
<dbReference type="Pfam" id="PF18730">
    <property type="entry name" value="HEPN_Cthe2314"/>
    <property type="match status" value="1"/>
</dbReference>
<feature type="domain" description="Cthe-2314-like HEPN" evidence="1">
    <location>
        <begin position="53"/>
        <end position="209"/>
    </location>
</feature>
<gene>
    <name evidence="2" type="ORF">MYP_3296</name>
</gene>
<evidence type="ECO:0000259" key="1">
    <source>
        <dbReference type="Pfam" id="PF18730"/>
    </source>
</evidence>
<keyword evidence="3" id="KW-1185">Reference proteome</keyword>
<name>A0A098LI05_9BACT</name>
<protein>
    <recommendedName>
        <fullName evidence="1">Cthe-2314-like HEPN domain-containing protein</fullName>
    </recommendedName>
</protein>